<sequence>MATSKKIKVLQTIRQGLVGGGETHVLGLTEQLDKSRFEPVVLSFTDGPMITRLNEMGIKNYVIPSLKAFDIRQWQRVKALLKKEQIDLVHAHGSRAASNLLIPTKALGLPIVYTIHGWSFHDDQPFVQKKVRVMSERFITNRVNHNISVSASNQSTGVTHFGKFSSTVINNGIDPIKFNPEGIYPDIRQELGIPAHHTLISYIARITIQKDPLTMIRGFAGALKEAKDMTLLVVGDGELKDEMMDAARELGIMDNIVYQPFRADVPAILHASDIYCLPSLWEGLPIGLLEAMAMGKAVIATNVDGSREIVKHLENGWLMEPRNAELLSNAIVKLHTEKFFRAMLQKNAVKTILDRYSIYSMTRKIEALYEQVLNAPK</sequence>
<dbReference type="Gene3D" id="3.40.50.2000">
    <property type="entry name" value="Glycogen Phosphorylase B"/>
    <property type="match status" value="2"/>
</dbReference>
<dbReference type="PANTHER" id="PTHR12526">
    <property type="entry name" value="GLYCOSYLTRANSFERASE"/>
    <property type="match status" value="1"/>
</dbReference>
<dbReference type="RefSeq" id="WP_264283002.1">
    <property type="nucleotide sequence ID" value="NZ_CP107006.1"/>
</dbReference>
<dbReference type="EMBL" id="CP107006">
    <property type="protein sequence ID" value="UYQ95230.1"/>
    <property type="molecule type" value="Genomic_DNA"/>
</dbReference>
<dbReference type="Proteomes" id="UP001162741">
    <property type="component" value="Chromosome"/>
</dbReference>
<dbReference type="InterPro" id="IPR001296">
    <property type="entry name" value="Glyco_trans_1"/>
</dbReference>
<evidence type="ECO:0000313" key="4">
    <source>
        <dbReference type="Proteomes" id="UP001162741"/>
    </source>
</evidence>
<organism evidence="3 4">
    <name type="scientific">Chitinophaga horti</name>
    <dbReference type="NCBI Taxonomy" id="2920382"/>
    <lineage>
        <taxon>Bacteria</taxon>
        <taxon>Pseudomonadati</taxon>
        <taxon>Bacteroidota</taxon>
        <taxon>Chitinophagia</taxon>
        <taxon>Chitinophagales</taxon>
        <taxon>Chitinophagaceae</taxon>
        <taxon>Chitinophaga</taxon>
    </lineage>
</organism>
<evidence type="ECO:0000313" key="3">
    <source>
        <dbReference type="EMBL" id="UYQ95230.1"/>
    </source>
</evidence>
<dbReference type="SUPFAM" id="SSF53756">
    <property type="entry name" value="UDP-Glycosyltransferase/glycogen phosphorylase"/>
    <property type="match status" value="1"/>
</dbReference>
<feature type="domain" description="Glycosyl transferase family 1" evidence="1">
    <location>
        <begin position="186"/>
        <end position="350"/>
    </location>
</feature>
<feature type="domain" description="Glycosyltransferase subfamily 4-like N-terminal" evidence="2">
    <location>
        <begin position="18"/>
        <end position="175"/>
    </location>
</feature>
<dbReference type="InterPro" id="IPR028098">
    <property type="entry name" value="Glyco_trans_4-like_N"/>
</dbReference>
<name>A0ABY6J6U4_9BACT</name>
<proteinExistence type="predicted"/>
<protein>
    <submittedName>
        <fullName evidence="3">Glycosyltransferase family 4 protein</fullName>
    </submittedName>
</protein>
<keyword evidence="4" id="KW-1185">Reference proteome</keyword>
<gene>
    <name evidence="3" type="ORF">MKQ68_08990</name>
</gene>
<accession>A0ABY6J6U4</accession>
<dbReference type="Pfam" id="PF00534">
    <property type="entry name" value="Glycos_transf_1"/>
    <property type="match status" value="1"/>
</dbReference>
<reference evidence="3" key="1">
    <citation type="submission" date="2022-10" db="EMBL/GenBank/DDBJ databases">
        <title>Chitinophaga sp. nov., isolated from soil.</title>
        <authorList>
            <person name="Jeon C.O."/>
        </authorList>
    </citation>
    <scope>NUCLEOTIDE SEQUENCE</scope>
    <source>
        <strain evidence="3">R8</strain>
    </source>
</reference>
<evidence type="ECO:0000259" key="2">
    <source>
        <dbReference type="Pfam" id="PF13439"/>
    </source>
</evidence>
<dbReference type="Pfam" id="PF13439">
    <property type="entry name" value="Glyco_transf_4"/>
    <property type="match status" value="1"/>
</dbReference>
<evidence type="ECO:0000259" key="1">
    <source>
        <dbReference type="Pfam" id="PF00534"/>
    </source>
</evidence>
<dbReference type="CDD" id="cd03801">
    <property type="entry name" value="GT4_PimA-like"/>
    <property type="match status" value="1"/>
</dbReference>